<name>G3B9T9_CANTC</name>
<dbReference type="InterPro" id="IPR009348">
    <property type="entry name" value="NPR2-like"/>
</dbReference>
<dbReference type="PANTHER" id="PTHR12991">
    <property type="entry name" value="NITROGEN PERMEASE REGULATOR 2/TUMOR SUPPRESSOR CANDIDATE 4"/>
    <property type="match status" value="1"/>
</dbReference>
<dbReference type="HOGENOM" id="CLU_014995_3_0_1"/>
<feature type="region of interest" description="Disordered" evidence="2">
    <location>
        <begin position="314"/>
        <end position="345"/>
    </location>
</feature>
<dbReference type="eggNOG" id="KOG3789">
    <property type="taxonomic scope" value="Eukaryota"/>
</dbReference>
<dbReference type="Pfam" id="PF06218">
    <property type="entry name" value="NPR2"/>
    <property type="match status" value="1"/>
</dbReference>
<dbReference type="OrthoDB" id="338854at2759"/>
<dbReference type="EMBL" id="GL996527">
    <property type="protein sequence ID" value="EGV61968.1"/>
    <property type="molecule type" value="Genomic_DNA"/>
</dbReference>
<evidence type="ECO:0000313" key="3">
    <source>
        <dbReference type="EMBL" id="EGV61968.1"/>
    </source>
</evidence>
<dbReference type="GO" id="GO:1990130">
    <property type="term" value="C:GATOR1 complex"/>
    <property type="evidence" value="ECO:0007669"/>
    <property type="project" value="TreeGrafter"/>
</dbReference>
<dbReference type="KEGG" id="cten:18249523"/>
<reference evidence="3 4" key="1">
    <citation type="journal article" date="2011" name="Proc. Natl. Acad. Sci. U.S.A.">
        <title>Comparative genomics of xylose-fermenting fungi for enhanced biofuel production.</title>
        <authorList>
            <person name="Wohlbach D.J."/>
            <person name="Kuo A."/>
            <person name="Sato T.K."/>
            <person name="Potts K.M."/>
            <person name="Salamov A.A."/>
            <person name="LaButti K.M."/>
            <person name="Sun H."/>
            <person name="Clum A."/>
            <person name="Pangilinan J.L."/>
            <person name="Lindquist E.A."/>
            <person name="Lucas S."/>
            <person name="Lapidus A."/>
            <person name="Jin M."/>
            <person name="Gunawan C."/>
            <person name="Balan V."/>
            <person name="Dale B.E."/>
            <person name="Jeffries T.W."/>
            <person name="Zinkel R."/>
            <person name="Barry K.W."/>
            <person name="Grigoriev I.V."/>
            <person name="Gasch A.P."/>
        </authorList>
    </citation>
    <scope>NUCLEOTIDE SEQUENCE [LARGE SCALE GENOMIC DNA]</scope>
    <source>
        <strain evidence="4">ATCC 10573 / BCRC 21748 / CBS 615 / JCM 9827 / NBRC 10315 / NRRL Y-1498 / VKM Y-70</strain>
    </source>
</reference>
<evidence type="ECO:0000256" key="2">
    <source>
        <dbReference type="SAM" id="MobiDB-lite"/>
    </source>
</evidence>
<dbReference type="PANTHER" id="PTHR12991:SF10">
    <property type="entry name" value="GATOR COMPLEX PROTEIN NPRL2"/>
    <property type="match status" value="1"/>
</dbReference>
<dbReference type="Proteomes" id="UP000000707">
    <property type="component" value="Unassembled WGS sequence"/>
</dbReference>
<accession>G3B9T9</accession>
<dbReference type="GO" id="GO:0005096">
    <property type="term" value="F:GTPase activator activity"/>
    <property type="evidence" value="ECO:0007669"/>
    <property type="project" value="TreeGrafter"/>
</dbReference>
<evidence type="ECO:0000256" key="1">
    <source>
        <dbReference type="ARBA" id="ARBA00008433"/>
    </source>
</evidence>
<comment type="similarity">
    <text evidence="1">Belongs to the NPR2 family.</text>
</comment>
<dbReference type="AlphaFoldDB" id="G3B9T9"/>
<dbReference type="GO" id="GO:0005774">
    <property type="term" value="C:vacuolar membrane"/>
    <property type="evidence" value="ECO:0007669"/>
    <property type="project" value="TreeGrafter"/>
</dbReference>
<sequence length="608" mass="69001">METSDGFTPIIAIFYAVFHPTEGTKIVNQVPKDSINTTANSLFNFNTIKNYIIPKPHLCNKLISIKVGKYKVIGYPVNIQNDNYTRNFFNFNFCFVFPYNSETISYELTIKRMGKMFKVLEEQNYLLSNLSARLFIKSENIKQINLINEIPGFKNFKKINLSSIDSLISQLYQDLNNYSECCIPLDSANSIDIKLFPIYPAPLNLKAYQVPISMVNLNLLVDVNWDPTMIKILPYINGINSIKKISELSDSDYLLTKQCIQHLMHYKCLQIIDIFQFSNIYAPTNNIVNFLKVPNLSERCQSYIVNYDMSSNNRGNSTNGSGSGTVNTTAPTTANATGPNTGNNTFTGVNARVGSNITGTGGIGGSISISPVHLKELGRTIKVPSKTLLFYLYRSLNQGQTVKQWYLQHKKHLKFIDIRRFINFGILNGLIYRVHSYPILNLVTKSIENNNDEINELIENFRTKLTSTNVNSINLKDINSNIYLKSIVNESNLKTNNRRISFNYQNQQFDGIIESDEDSMNDGIRSINNETAVDDSPEDAQSIVPRIRNHEINRLPNISNDEFVDLLKLIKLLKGFQNIDSICTELQRSRTEIESMLDTLGSNGYINS</sequence>
<dbReference type="GO" id="GO:0010508">
    <property type="term" value="P:positive regulation of autophagy"/>
    <property type="evidence" value="ECO:0007669"/>
    <property type="project" value="TreeGrafter"/>
</dbReference>
<dbReference type="GeneID" id="18249523"/>
<keyword evidence="4" id="KW-1185">Reference proteome</keyword>
<organism evidence="4">
    <name type="scientific">Candida tenuis (strain ATCC 10573 / BCRC 21748 / CBS 615 / JCM 9827 / NBRC 10315 / NRRL Y-1498 / VKM Y-70)</name>
    <name type="common">Yeast</name>
    <name type="synonym">Yamadazyma tenuis</name>
    <dbReference type="NCBI Taxonomy" id="590646"/>
    <lineage>
        <taxon>Eukaryota</taxon>
        <taxon>Fungi</taxon>
        <taxon>Dikarya</taxon>
        <taxon>Ascomycota</taxon>
        <taxon>Saccharomycotina</taxon>
        <taxon>Pichiomycetes</taxon>
        <taxon>Debaryomycetaceae</taxon>
        <taxon>Yamadazyma</taxon>
    </lineage>
</organism>
<evidence type="ECO:0000313" key="4">
    <source>
        <dbReference type="Proteomes" id="UP000000707"/>
    </source>
</evidence>
<gene>
    <name evidence="3" type="ORF">CANTEDRAFT_131421</name>
</gene>
<protein>
    <recommendedName>
        <fullName evidence="5">NPR2-domain-containing protein</fullName>
    </recommendedName>
</protein>
<dbReference type="GO" id="GO:1904262">
    <property type="term" value="P:negative regulation of TORC1 signaling"/>
    <property type="evidence" value="ECO:0007669"/>
    <property type="project" value="TreeGrafter"/>
</dbReference>
<evidence type="ECO:0008006" key="5">
    <source>
        <dbReference type="Google" id="ProtNLM"/>
    </source>
</evidence>
<proteinExistence type="inferred from homology"/>
<dbReference type="STRING" id="590646.G3B9T9"/>